<feature type="transmembrane region" description="Helical" evidence="1">
    <location>
        <begin position="7"/>
        <end position="26"/>
    </location>
</feature>
<feature type="transmembrane region" description="Helical" evidence="1">
    <location>
        <begin position="55"/>
        <end position="73"/>
    </location>
</feature>
<evidence type="ECO:0000259" key="2">
    <source>
        <dbReference type="Pfam" id="PF22570"/>
    </source>
</evidence>
<accession>A0ABW1UTZ3</accession>
<keyword evidence="1" id="KW-0472">Membrane</keyword>
<feature type="transmembrane region" description="Helical" evidence="1">
    <location>
        <begin position="32"/>
        <end position="48"/>
    </location>
</feature>
<dbReference type="RefSeq" id="WP_125593702.1">
    <property type="nucleotide sequence ID" value="NZ_JBHSSN010000013.1"/>
</dbReference>
<gene>
    <name evidence="3" type="ORF">ACFP1F_05305</name>
</gene>
<keyword evidence="1" id="KW-0812">Transmembrane</keyword>
<evidence type="ECO:0000256" key="1">
    <source>
        <dbReference type="SAM" id="Phobius"/>
    </source>
</evidence>
<keyword evidence="1" id="KW-1133">Transmembrane helix</keyword>
<proteinExistence type="predicted"/>
<evidence type="ECO:0000313" key="4">
    <source>
        <dbReference type="Proteomes" id="UP001596186"/>
    </source>
</evidence>
<reference evidence="4" key="1">
    <citation type="journal article" date="2019" name="Int. J. Syst. Evol. Microbiol.">
        <title>The Global Catalogue of Microorganisms (GCM) 10K type strain sequencing project: providing services to taxonomists for standard genome sequencing and annotation.</title>
        <authorList>
            <consortium name="The Broad Institute Genomics Platform"/>
            <consortium name="The Broad Institute Genome Sequencing Center for Infectious Disease"/>
            <person name="Wu L."/>
            <person name="Ma J."/>
        </authorList>
    </citation>
    <scope>NUCLEOTIDE SEQUENCE [LARGE SCALE GENOMIC DNA]</scope>
    <source>
        <strain evidence="4">CCM 8895</strain>
    </source>
</reference>
<keyword evidence="4" id="KW-1185">Reference proteome</keyword>
<dbReference type="EMBL" id="JBHSSN010000013">
    <property type="protein sequence ID" value="MFC6323146.1"/>
    <property type="molecule type" value="Genomic_DNA"/>
</dbReference>
<name>A0ABW1UTZ3_9LACO</name>
<feature type="transmembrane region" description="Helical" evidence="1">
    <location>
        <begin position="79"/>
        <end position="103"/>
    </location>
</feature>
<dbReference type="Pfam" id="PF22570">
    <property type="entry name" value="LiaF-TM"/>
    <property type="match status" value="1"/>
</dbReference>
<evidence type="ECO:0000313" key="3">
    <source>
        <dbReference type="EMBL" id="MFC6323146.1"/>
    </source>
</evidence>
<feature type="domain" description="LiaF transmembrane" evidence="2">
    <location>
        <begin position="8"/>
        <end position="101"/>
    </location>
</feature>
<dbReference type="InterPro" id="IPR054331">
    <property type="entry name" value="LiaF_TM"/>
</dbReference>
<sequence length="248" mass="27899">MRNRNGIFWGLFMLLSAGILIVSQLHLITYTFSFWTVVATIFLVAILIQSLVNYVIPGTVFSLAFLAILYAKPLGIMAIVPWTVLGAALLISIGLSFIFHPFISKRRFKNMRRYHHGWHNPRMQARFDHNVDVETIDEPDVNVSVRMGNSIRYVTSDDFREANIDVSMGNAKVYFENVTVHDTATININISLGGVDLYVPKNWNIIQKIDNNSMSGMSEVGIPEVTDDSPNVTIHGYTSLSGLKITYI</sequence>
<protein>
    <recommendedName>
        <fullName evidence="2">LiaF transmembrane domain-containing protein</fullName>
    </recommendedName>
</protein>
<comment type="caution">
    <text evidence="3">The sequence shown here is derived from an EMBL/GenBank/DDBJ whole genome shotgun (WGS) entry which is preliminary data.</text>
</comment>
<dbReference type="Proteomes" id="UP001596186">
    <property type="component" value="Unassembled WGS sequence"/>
</dbReference>
<organism evidence="3 4">
    <name type="scientific">Companilactobacillus baiquanensis</name>
    <dbReference type="NCBI Taxonomy" id="2486005"/>
    <lineage>
        <taxon>Bacteria</taxon>
        <taxon>Bacillati</taxon>
        <taxon>Bacillota</taxon>
        <taxon>Bacilli</taxon>
        <taxon>Lactobacillales</taxon>
        <taxon>Lactobacillaceae</taxon>
        <taxon>Companilactobacillus</taxon>
    </lineage>
</organism>